<dbReference type="PRINTS" id="PR00990">
    <property type="entry name" value="RIBOKINASE"/>
</dbReference>
<dbReference type="GO" id="GO:0005524">
    <property type="term" value="F:ATP binding"/>
    <property type="evidence" value="ECO:0007669"/>
    <property type="project" value="UniProtKB-KW"/>
</dbReference>
<dbReference type="SUPFAM" id="SSF53613">
    <property type="entry name" value="Ribokinase-like"/>
    <property type="match status" value="1"/>
</dbReference>
<keyword evidence="9" id="KW-1185">Reference proteome</keyword>
<evidence type="ECO:0000313" key="9">
    <source>
        <dbReference type="Proteomes" id="UP000005435"/>
    </source>
</evidence>
<dbReference type="InterPro" id="IPR002139">
    <property type="entry name" value="Ribo/fructo_kinase"/>
</dbReference>
<dbReference type="HOGENOM" id="CLU_027634_6_1_9"/>
<dbReference type="InterPro" id="IPR002173">
    <property type="entry name" value="Carboh/pur_kinase_PfkB_CS"/>
</dbReference>
<evidence type="ECO:0000259" key="7">
    <source>
        <dbReference type="Pfam" id="PF00294"/>
    </source>
</evidence>
<name>G8LU48_ACECE</name>
<dbReference type="EMBL" id="CP003065">
    <property type="protein sequence ID" value="AEV68436.1"/>
    <property type="molecule type" value="Genomic_DNA"/>
</dbReference>
<proteinExistence type="inferred from homology"/>
<dbReference type="InterPro" id="IPR011611">
    <property type="entry name" value="PfkB_dom"/>
</dbReference>
<dbReference type="Pfam" id="PF00294">
    <property type="entry name" value="PfkB"/>
    <property type="match status" value="1"/>
</dbReference>
<dbReference type="GO" id="GO:0006000">
    <property type="term" value="P:fructose metabolic process"/>
    <property type="evidence" value="ECO:0007669"/>
    <property type="project" value="UniProtKB-ARBA"/>
</dbReference>
<dbReference type="PROSITE" id="PS00584">
    <property type="entry name" value="PFKB_KINASES_2"/>
    <property type="match status" value="1"/>
</dbReference>
<reference evidence="8 9" key="2">
    <citation type="journal article" date="2012" name="Stand. Genomic Sci.">
        <title>Complete Genome Sequence of Clostridium clariflavum DSM 19732.</title>
        <authorList>
            <person name="Izquierdo J.A."/>
            <person name="Goodwin L."/>
            <person name="Davenport K.W."/>
            <person name="Teshima H."/>
            <person name="Bruce D."/>
            <person name="Detter C."/>
            <person name="Tapia R."/>
            <person name="Han S."/>
            <person name="Land M."/>
            <person name="Hauser L."/>
            <person name="Jeffries C.D."/>
            <person name="Han J."/>
            <person name="Pitluck S."/>
            <person name="Nolan M."/>
            <person name="Chen A."/>
            <person name="Huntemann M."/>
            <person name="Mavromatis K."/>
            <person name="Mikhailova N."/>
            <person name="Liolios K."/>
            <person name="Woyke T."/>
            <person name="Lynd L.R."/>
        </authorList>
    </citation>
    <scope>NUCLEOTIDE SEQUENCE [LARGE SCALE GENOMIC DNA]</scope>
    <source>
        <strain evidence="9">DSM 19732 / NBRC 101661 / EBR45</strain>
    </source>
</reference>
<keyword evidence="4 6" id="KW-0418">Kinase</keyword>
<dbReference type="Gene3D" id="3.40.1190.20">
    <property type="match status" value="1"/>
</dbReference>
<evidence type="ECO:0000256" key="4">
    <source>
        <dbReference type="ARBA" id="ARBA00022777"/>
    </source>
</evidence>
<dbReference type="PANTHER" id="PTHR43085">
    <property type="entry name" value="HEXOKINASE FAMILY MEMBER"/>
    <property type="match status" value="1"/>
</dbReference>
<evidence type="ECO:0000313" key="8">
    <source>
        <dbReference type="EMBL" id="AEV68436.1"/>
    </source>
</evidence>
<dbReference type="PANTHER" id="PTHR43085:SF1">
    <property type="entry name" value="PSEUDOURIDINE KINASE-RELATED"/>
    <property type="match status" value="1"/>
</dbReference>
<dbReference type="AlphaFoldDB" id="G8LU48"/>
<dbReference type="STRING" id="720554.Clocl_1827"/>
<dbReference type="OrthoDB" id="9813569at2"/>
<organism evidence="8 9">
    <name type="scientific">Acetivibrio clariflavus (strain DSM 19732 / NBRC 101661 / EBR45)</name>
    <name type="common">Clostridium clariflavum</name>
    <dbReference type="NCBI Taxonomy" id="720554"/>
    <lineage>
        <taxon>Bacteria</taxon>
        <taxon>Bacillati</taxon>
        <taxon>Bacillota</taxon>
        <taxon>Clostridia</taxon>
        <taxon>Eubacteriales</taxon>
        <taxon>Oscillospiraceae</taxon>
        <taxon>Acetivibrio</taxon>
    </lineage>
</organism>
<feature type="domain" description="Carbohydrate kinase PfkB" evidence="7">
    <location>
        <begin position="3"/>
        <end position="309"/>
    </location>
</feature>
<dbReference type="KEGG" id="ccl:Clocl_1827"/>
<accession>G8LU48</accession>
<dbReference type="Proteomes" id="UP000005435">
    <property type="component" value="Chromosome"/>
</dbReference>
<evidence type="ECO:0000256" key="1">
    <source>
        <dbReference type="ARBA" id="ARBA00010688"/>
    </source>
</evidence>
<sequence>MYYVTALGELLIDFTSIENPEQGNTYFEQNPGGAPANLAACISKLGGKTAFIGKVGKDMFGSFLSEVLIKHGVDTAGLKFSEEHNTTLAFVKCDKRGERTFTFYRNPGADTCLTPAEIDFKLIDSSRIFHFGSLSMTDEPARSATLKALEYAKSKNLIISYDPNLRMALWKSSDQALREITSVLSMVDILKVSEEELEFITGMGDNEKGSNLLFDKYGISLILVTRGDKGCYYRFGDITGSKPAFRNIKVIDTTGAGDAFLGGFLYYIVSKGVLKMEDIDKELLENSIVFANAVAALCTTKRGGIPAMPNINEVKNLINGDI</sequence>
<keyword evidence="3" id="KW-0547">Nucleotide-binding</keyword>
<dbReference type="eggNOG" id="COG0524">
    <property type="taxonomic scope" value="Bacteria"/>
</dbReference>
<reference evidence="9" key="1">
    <citation type="submission" date="2011-12" db="EMBL/GenBank/DDBJ databases">
        <title>Complete sequence of Clostridium clariflavum DSM 19732.</title>
        <authorList>
            <consortium name="US DOE Joint Genome Institute"/>
            <person name="Lucas S."/>
            <person name="Han J."/>
            <person name="Lapidus A."/>
            <person name="Cheng J.-F."/>
            <person name="Goodwin L."/>
            <person name="Pitluck S."/>
            <person name="Peters L."/>
            <person name="Teshima H."/>
            <person name="Detter J.C."/>
            <person name="Han C."/>
            <person name="Tapia R."/>
            <person name="Land M."/>
            <person name="Hauser L."/>
            <person name="Kyrpides N."/>
            <person name="Ivanova N."/>
            <person name="Pagani I."/>
            <person name="Kitzmiller T."/>
            <person name="Lynd L."/>
            <person name="Izquierdo J."/>
            <person name="Woyke T."/>
        </authorList>
    </citation>
    <scope>NUCLEOTIDE SEQUENCE [LARGE SCALE GENOMIC DNA]</scope>
    <source>
        <strain evidence="9">DSM 19732 / NBRC 101661 / EBR45</strain>
    </source>
</reference>
<evidence type="ECO:0000256" key="6">
    <source>
        <dbReference type="RuleBase" id="RU003704"/>
    </source>
</evidence>
<keyword evidence="2 6" id="KW-0808">Transferase</keyword>
<keyword evidence="5" id="KW-0067">ATP-binding</keyword>
<dbReference type="RefSeq" id="WP_014255021.1">
    <property type="nucleotide sequence ID" value="NC_016627.1"/>
</dbReference>
<dbReference type="CDD" id="cd01167">
    <property type="entry name" value="bac_FRK"/>
    <property type="match status" value="1"/>
</dbReference>
<dbReference type="GO" id="GO:0008865">
    <property type="term" value="F:fructokinase activity"/>
    <property type="evidence" value="ECO:0007669"/>
    <property type="project" value="UniProtKB-ARBA"/>
</dbReference>
<evidence type="ECO:0000256" key="5">
    <source>
        <dbReference type="ARBA" id="ARBA00022840"/>
    </source>
</evidence>
<comment type="similarity">
    <text evidence="1 6">Belongs to the carbohydrate kinase PfkB family.</text>
</comment>
<protein>
    <submittedName>
        <fullName evidence="8">Sugar kinase, ribokinase</fullName>
    </submittedName>
</protein>
<evidence type="ECO:0000256" key="3">
    <source>
        <dbReference type="ARBA" id="ARBA00022741"/>
    </source>
</evidence>
<evidence type="ECO:0000256" key="2">
    <source>
        <dbReference type="ARBA" id="ARBA00022679"/>
    </source>
</evidence>
<dbReference type="InterPro" id="IPR050306">
    <property type="entry name" value="PfkB_Carbo_kinase"/>
</dbReference>
<dbReference type="InterPro" id="IPR029056">
    <property type="entry name" value="Ribokinase-like"/>
</dbReference>
<gene>
    <name evidence="8" type="ordered locus">Clocl_1827</name>
</gene>